<reference evidence="2" key="1">
    <citation type="submission" date="2018-06" db="EMBL/GenBank/DDBJ databases">
        <authorList>
            <person name="Zhirakovskaya E."/>
        </authorList>
    </citation>
    <scope>NUCLEOTIDE SEQUENCE</scope>
</reference>
<dbReference type="CDD" id="cd02969">
    <property type="entry name" value="PRX_like1"/>
    <property type="match status" value="1"/>
</dbReference>
<dbReference type="AlphaFoldDB" id="A0A3B0ZHI1"/>
<name>A0A3B0ZHI1_9ZZZZ</name>
<dbReference type="InterPro" id="IPR013766">
    <property type="entry name" value="Thioredoxin_domain"/>
</dbReference>
<dbReference type="InterPro" id="IPR000866">
    <property type="entry name" value="AhpC/TSA"/>
</dbReference>
<dbReference type="Gene3D" id="3.40.30.10">
    <property type="entry name" value="Glutaredoxin"/>
    <property type="match status" value="1"/>
</dbReference>
<dbReference type="GO" id="GO:0016209">
    <property type="term" value="F:antioxidant activity"/>
    <property type="evidence" value="ECO:0007669"/>
    <property type="project" value="InterPro"/>
</dbReference>
<dbReference type="SUPFAM" id="SSF52833">
    <property type="entry name" value="Thioredoxin-like"/>
    <property type="match status" value="1"/>
</dbReference>
<dbReference type="PROSITE" id="PS51352">
    <property type="entry name" value="THIOREDOXIN_2"/>
    <property type="match status" value="1"/>
</dbReference>
<dbReference type="PANTHER" id="PTHR43640:SF1">
    <property type="entry name" value="THIOREDOXIN-DEPENDENT PEROXIREDOXIN"/>
    <property type="match status" value="1"/>
</dbReference>
<evidence type="ECO:0000313" key="2">
    <source>
        <dbReference type="EMBL" id="VAW87693.1"/>
    </source>
</evidence>
<dbReference type="EMBL" id="UOFO01000129">
    <property type="protein sequence ID" value="VAW87693.1"/>
    <property type="molecule type" value="Genomic_DNA"/>
</dbReference>
<dbReference type="InterPro" id="IPR047262">
    <property type="entry name" value="PRX-like1"/>
</dbReference>
<evidence type="ECO:0000259" key="1">
    <source>
        <dbReference type="PROSITE" id="PS51352"/>
    </source>
</evidence>
<sequence>MSLTPSTMLDLGTSAPDFTLPEAHGGTVSLNDSSGAKALLVMFICNHCPYVIHLRQALKELATEYKSKDVAVIAINSNDTDNYPDDSFEKMKDEAYPFPYLFDESQQVAKAYQAACTPDFFLFDSHKKLVYRGQFDETRPNRPSRPAPELPITGKDMRAALDALLAGGTPTADQIPSVGCNIKWKAGNEV</sequence>
<protein>
    <submittedName>
        <fullName evidence="2">Alkyl hydroperoxide reductase and/or thiol-specific antioxidant family (AhpC/TSA) protein</fullName>
    </submittedName>
</protein>
<dbReference type="GO" id="GO:0016491">
    <property type="term" value="F:oxidoreductase activity"/>
    <property type="evidence" value="ECO:0007669"/>
    <property type="project" value="InterPro"/>
</dbReference>
<accession>A0A3B0ZHI1</accession>
<gene>
    <name evidence="2" type="ORF">MNBD_GAMMA16-1281</name>
</gene>
<organism evidence="2">
    <name type="scientific">hydrothermal vent metagenome</name>
    <dbReference type="NCBI Taxonomy" id="652676"/>
    <lineage>
        <taxon>unclassified sequences</taxon>
        <taxon>metagenomes</taxon>
        <taxon>ecological metagenomes</taxon>
    </lineage>
</organism>
<dbReference type="Pfam" id="PF00578">
    <property type="entry name" value="AhpC-TSA"/>
    <property type="match status" value="1"/>
</dbReference>
<feature type="domain" description="Thioredoxin" evidence="1">
    <location>
        <begin position="9"/>
        <end position="166"/>
    </location>
</feature>
<dbReference type="PANTHER" id="PTHR43640">
    <property type="entry name" value="OS07G0260300 PROTEIN"/>
    <property type="match status" value="1"/>
</dbReference>
<dbReference type="InterPro" id="IPR036249">
    <property type="entry name" value="Thioredoxin-like_sf"/>
</dbReference>
<proteinExistence type="predicted"/>